<proteinExistence type="predicted"/>
<evidence type="ECO:0000313" key="3">
    <source>
        <dbReference type="Proteomes" id="UP001589894"/>
    </source>
</evidence>
<gene>
    <name evidence="2" type="ORF">ACFFHU_22430</name>
</gene>
<sequence length="197" mass="20763">MFTRSSRNPVARAVIPLIRALALLGVVLASVLTFTAPASAHQRAQASGALASGVTLADRGHHPGGGGRPGGRPGRPGRPGGGGVGGAAVSPTINPAAAQIRYTTDPTRTTCASRNLCVFVLDPTRPAGTYKVFDLFTCQRYYLTQWLGTGYYNNQQTGSPAPTVYFYPQSGPPIRSFTAKGIGTQNWFPVWSIVNCQ</sequence>
<evidence type="ECO:0000313" key="2">
    <source>
        <dbReference type="EMBL" id="MFC0566883.1"/>
    </source>
</evidence>
<name>A0ABV6P3P2_9ACTN</name>
<accession>A0ABV6P3P2</accession>
<feature type="compositionally biased region" description="Gly residues" evidence="1">
    <location>
        <begin position="63"/>
        <end position="86"/>
    </location>
</feature>
<dbReference type="Proteomes" id="UP001589894">
    <property type="component" value="Unassembled WGS sequence"/>
</dbReference>
<evidence type="ECO:0008006" key="4">
    <source>
        <dbReference type="Google" id="ProtNLM"/>
    </source>
</evidence>
<reference evidence="2 3" key="1">
    <citation type="submission" date="2024-09" db="EMBL/GenBank/DDBJ databases">
        <authorList>
            <person name="Sun Q."/>
            <person name="Mori K."/>
        </authorList>
    </citation>
    <scope>NUCLEOTIDE SEQUENCE [LARGE SCALE GENOMIC DNA]</scope>
    <source>
        <strain evidence="2 3">TBRC 2205</strain>
    </source>
</reference>
<feature type="region of interest" description="Disordered" evidence="1">
    <location>
        <begin position="55"/>
        <end position="88"/>
    </location>
</feature>
<evidence type="ECO:0000256" key="1">
    <source>
        <dbReference type="SAM" id="MobiDB-lite"/>
    </source>
</evidence>
<organism evidence="2 3">
    <name type="scientific">Plantactinospora siamensis</name>
    <dbReference type="NCBI Taxonomy" id="555372"/>
    <lineage>
        <taxon>Bacteria</taxon>
        <taxon>Bacillati</taxon>
        <taxon>Actinomycetota</taxon>
        <taxon>Actinomycetes</taxon>
        <taxon>Micromonosporales</taxon>
        <taxon>Micromonosporaceae</taxon>
        <taxon>Plantactinospora</taxon>
    </lineage>
</organism>
<dbReference type="EMBL" id="JBHLUE010000019">
    <property type="protein sequence ID" value="MFC0566883.1"/>
    <property type="molecule type" value="Genomic_DNA"/>
</dbReference>
<dbReference type="RefSeq" id="WP_377341946.1">
    <property type="nucleotide sequence ID" value="NZ_JBHLUE010000019.1"/>
</dbReference>
<comment type="caution">
    <text evidence="2">The sequence shown here is derived from an EMBL/GenBank/DDBJ whole genome shotgun (WGS) entry which is preliminary data.</text>
</comment>
<keyword evidence="3" id="KW-1185">Reference proteome</keyword>
<protein>
    <recommendedName>
        <fullName evidence="4">Secreted protein</fullName>
    </recommendedName>
</protein>